<dbReference type="OrthoDB" id="7595963at2"/>
<comment type="caution">
    <text evidence="1">The sequence shown here is derived from an EMBL/GenBank/DDBJ whole genome shotgun (WGS) entry which is preliminary data.</text>
</comment>
<dbReference type="RefSeq" id="WP_129208203.1">
    <property type="nucleotide sequence ID" value="NZ_BMGU01000003.1"/>
</dbReference>
<dbReference type="EMBL" id="SDMK01000002">
    <property type="protein sequence ID" value="RXS95034.1"/>
    <property type="molecule type" value="Genomic_DNA"/>
</dbReference>
<protein>
    <submittedName>
        <fullName evidence="1">Uncharacterized protein</fullName>
    </submittedName>
</protein>
<accession>A0A4Q1SCU6</accession>
<proteinExistence type="predicted"/>
<dbReference type="AlphaFoldDB" id="A0A4Q1SCU6"/>
<reference evidence="1 2" key="1">
    <citation type="journal article" date="2016" name="Int. J. Syst. Evol. Microbiol.">
        <title>Acidipila dinghuensis sp. nov., an acidobacterium isolated from forest soil.</title>
        <authorList>
            <person name="Jiang Y.W."/>
            <person name="Wang J."/>
            <person name="Chen M.H."/>
            <person name="Lv Y.Y."/>
            <person name="Qiu L.H."/>
        </authorList>
    </citation>
    <scope>NUCLEOTIDE SEQUENCE [LARGE SCALE GENOMIC DNA]</scope>
    <source>
        <strain evidence="1 2">DHOF10</strain>
    </source>
</reference>
<organism evidence="1 2">
    <name type="scientific">Silvibacterium dinghuense</name>
    <dbReference type="NCBI Taxonomy" id="1560006"/>
    <lineage>
        <taxon>Bacteria</taxon>
        <taxon>Pseudomonadati</taxon>
        <taxon>Acidobacteriota</taxon>
        <taxon>Terriglobia</taxon>
        <taxon>Terriglobales</taxon>
        <taxon>Acidobacteriaceae</taxon>
        <taxon>Silvibacterium</taxon>
    </lineage>
</organism>
<sequence length="130" mass="14621">MSGIRRLGDGYEPHVDELADKLTYSLPVDSGFFSTSFSFDIARADLNVLLSDPYRRAALEIIAHTVLQRSLLPGAERVTQPAFDALVSQVLHSTPTLLENYIAEISQDYHIAIRVFIERAMARRSENRTL</sequence>
<name>A0A4Q1SCU6_9BACT</name>
<evidence type="ECO:0000313" key="1">
    <source>
        <dbReference type="EMBL" id="RXS95034.1"/>
    </source>
</evidence>
<gene>
    <name evidence="1" type="ORF">ESZ00_10425</name>
</gene>
<evidence type="ECO:0000313" key="2">
    <source>
        <dbReference type="Proteomes" id="UP000290253"/>
    </source>
</evidence>
<keyword evidence="2" id="KW-1185">Reference proteome</keyword>
<dbReference type="Proteomes" id="UP000290253">
    <property type="component" value="Unassembled WGS sequence"/>
</dbReference>